<feature type="compositionally biased region" description="Low complexity" evidence="1">
    <location>
        <begin position="36"/>
        <end position="51"/>
    </location>
</feature>
<evidence type="ECO:0000313" key="2">
    <source>
        <dbReference type="EMBL" id="KAJ9158229.1"/>
    </source>
</evidence>
<evidence type="ECO:0000256" key="1">
    <source>
        <dbReference type="SAM" id="MobiDB-lite"/>
    </source>
</evidence>
<dbReference type="PROSITE" id="PS51257">
    <property type="entry name" value="PROKAR_LIPOPROTEIN"/>
    <property type="match status" value="1"/>
</dbReference>
<proteinExistence type="predicted"/>
<dbReference type="Proteomes" id="UP001174691">
    <property type="component" value="Unassembled WGS sequence"/>
</dbReference>
<protein>
    <submittedName>
        <fullName evidence="2">Uncharacterized protein</fullName>
    </submittedName>
</protein>
<keyword evidence="3" id="KW-1185">Reference proteome</keyword>
<comment type="caution">
    <text evidence="2">The sequence shown here is derived from an EMBL/GenBank/DDBJ whole genome shotgun (WGS) entry which is preliminary data.</text>
</comment>
<dbReference type="AlphaFoldDB" id="A0AA38VY54"/>
<dbReference type="EMBL" id="JANBVN010000040">
    <property type="protein sequence ID" value="KAJ9158229.1"/>
    <property type="molecule type" value="Genomic_DNA"/>
</dbReference>
<organism evidence="2 3">
    <name type="scientific">Coniochaeta hoffmannii</name>
    <dbReference type="NCBI Taxonomy" id="91930"/>
    <lineage>
        <taxon>Eukaryota</taxon>
        <taxon>Fungi</taxon>
        <taxon>Dikarya</taxon>
        <taxon>Ascomycota</taxon>
        <taxon>Pezizomycotina</taxon>
        <taxon>Sordariomycetes</taxon>
        <taxon>Sordariomycetidae</taxon>
        <taxon>Coniochaetales</taxon>
        <taxon>Coniochaetaceae</taxon>
        <taxon>Coniochaeta</taxon>
    </lineage>
</organism>
<evidence type="ECO:0000313" key="3">
    <source>
        <dbReference type="Proteomes" id="UP001174691"/>
    </source>
</evidence>
<reference evidence="2" key="1">
    <citation type="submission" date="2022-07" db="EMBL/GenBank/DDBJ databases">
        <title>Fungi with potential for degradation of polypropylene.</title>
        <authorList>
            <person name="Gostincar C."/>
        </authorList>
    </citation>
    <scope>NUCLEOTIDE SEQUENCE</scope>
    <source>
        <strain evidence="2">EXF-13287</strain>
    </source>
</reference>
<name>A0AA38VY54_9PEZI</name>
<accession>A0AA38VY54</accession>
<gene>
    <name evidence="2" type="ORF">NKR19_g3527</name>
</gene>
<feature type="region of interest" description="Disordered" evidence="1">
    <location>
        <begin position="1"/>
        <end position="60"/>
    </location>
</feature>
<sequence length="143" mass="15639">MTGNRLPPKKRKLNHNGQATGPTNHQATQSCPAPAPAAQASLDPAPTSRAPTAPPAKLQDVSMETVQTALFDISRLNVESGLQRRIIESLHSSNGHLWTEVRHLEKANKALEEHNKTLEAAGTQLVRRMNLIEKVMAAKNKEE</sequence>
<feature type="compositionally biased region" description="Polar residues" evidence="1">
    <location>
        <begin position="15"/>
        <end position="31"/>
    </location>
</feature>